<evidence type="ECO:0000313" key="2">
    <source>
        <dbReference type="EMBL" id="VDD85301.1"/>
    </source>
</evidence>
<evidence type="ECO:0000256" key="1">
    <source>
        <dbReference type="SAM" id="MobiDB-lite"/>
    </source>
</evidence>
<dbReference type="AlphaFoldDB" id="A0A0N4UTM9"/>
<accession>A0A0N4UTM9</accession>
<reference evidence="2 3" key="2">
    <citation type="submission" date="2018-10" db="EMBL/GenBank/DDBJ databases">
        <authorList>
            <consortium name="Pathogen Informatics"/>
        </authorList>
    </citation>
    <scope>NUCLEOTIDE SEQUENCE [LARGE SCALE GENOMIC DNA]</scope>
</reference>
<dbReference type="EMBL" id="UXUI01000687">
    <property type="protein sequence ID" value="VDD85301.1"/>
    <property type="molecule type" value="Genomic_DNA"/>
</dbReference>
<name>A0A0N4UTM9_ENTVE</name>
<keyword evidence="3" id="KW-1185">Reference proteome</keyword>
<proteinExistence type="predicted"/>
<sequence length="79" mass="8283">MAEWAGFSVFVELRGGWLVGRSLCICAGAPRYSNGSAGGGGGRPRERGFDKSSSVVSASLLALFPWSILLCICGTDGWQ</sequence>
<evidence type="ECO:0000313" key="3">
    <source>
        <dbReference type="Proteomes" id="UP000274131"/>
    </source>
</evidence>
<dbReference type="WBParaSite" id="EVEC_0000066801-mRNA-1">
    <property type="protein sequence ID" value="EVEC_0000066801-mRNA-1"/>
    <property type="gene ID" value="EVEC_0000066801"/>
</dbReference>
<dbReference type="Proteomes" id="UP000274131">
    <property type="component" value="Unassembled WGS sequence"/>
</dbReference>
<evidence type="ECO:0000313" key="4">
    <source>
        <dbReference type="WBParaSite" id="EVEC_0000066801-mRNA-1"/>
    </source>
</evidence>
<organism evidence="4">
    <name type="scientific">Enterobius vermicularis</name>
    <name type="common">Human pinworm</name>
    <dbReference type="NCBI Taxonomy" id="51028"/>
    <lineage>
        <taxon>Eukaryota</taxon>
        <taxon>Metazoa</taxon>
        <taxon>Ecdysozoa</taxon>
        <taxon>Nematoda</taxon>
        <taxon>Chromadorea</taxon>
        <taxon>Rhabditida</taxon>
        <taxon>Spirurina</taxon>
        <taxon>Oxyuridomorpha</taxon>
        <taxon>Oxyuroidea</taxon>
        <taxon>Oxyuridae</taxon>
        <taxon>Enterobius</taxon>
    </lineage>
</organism>
<gene>
    <name evidence="2" type="ORF">EVEC_LOCUS444</name>
</gene>
<protein>
    <submittedName>
        <fullName evidence="2 4">Uncharacterized protein</fullName>
    </submittedName>
</protein>
<reference evidence="4" key="1">
    <citation type="submission" date="2017-02" db="UniProtKB">
        <authorList>
            <consortium name="WormBaseParasite"/>
        </authorList>
    </citation>
    <scope>IDENTIFICATION</scope>
</reference>
<feature type="region of interest" description="Disordered" evidence="1">
    <location>
        <begin position="31"/>
        <end position="50"/>
    </location>
</feature>